<dbReference type="SUPFAM" id="SSF53850">
    <property type="entry name" value="Periplasmic binding protein-like II"/>
    <property type="match status" value="1"/>
</dbReference>
<dbReference type="AlphaFoldDB" id="A0A1Q6R1B2"/>
<gene>
    <name evidence="4" type="ORF">BHW43_11145</name>
</gene>
<name>A0A1Q6R1B2_9FIRM</name>
<dbReference type="InterPro" id="IPR050490">
    <property type="entry name" value="Bact_solute-bd_prot1"/>
</dbReference>
<evidence type="ECO:0000256" key="3">
    <source>
        <dbReference type="ARBA" id="ARBA00022729"/>
    </source>
</evidence>
<protein>
    <recommendedName>
        <fullName evidence="6">ABC transporter substrate-binding protein</fullName>
    </recommendedName>
</protein>
<dbReference type="PANTHER" id="PTHR43649:SF34">
    <property type="entry name" value="ABC TRANSPORTER PERIPLASMIC-BINDING PROTEIN YCJN-RELATED"/>
    <property type="match status" value="1"/>
</dbReference>
<dbReference type="Proteomes" id="UP000186777">
    <property type="component" value="Unassembled WGS sequence"/>
</dbReference>
<dbReference type="RefSeq" id="WP_303680582.1">
    <property type="nucleotide sequence ID" value="NZ_MNTG01000048.1"/>
</dbReference>
<evidence type="ECO:0000313" key="4">
    <source>
        <dbReference type="EMBL" id="OLA36179.1"/>
    </source>
</evidence>
<reference evidence="4 5" key="1">
    <citation type="journal article" date="2016" name="Nat. Biotechnol.">
        <title>Measurement of bacterial replication rates in microbial communities.</title>
        <authorList>
            <person name="Brown C.T."/>
            <person name="Olm M.R."/>
            <person name="Thomas B.C."/>
            <person name="Banfield J.F."/>
        </authorList>
    </citation>
    <scope>NUCLEOTIDE SEQUENCE [LARGE SCALE GENOMIC DNA]</scope>
    <source>
        <strain evidence="4">46_33</strain>
    </source>
</reference>
<keyword evidence="2" id="KW-0813">Transport</keyword>
<dbReference type="Pfam" id="PF13416">
    <property type="entry name" value="SBP_bac_8"/>
    <property type="match status" value="1"/>
</dbReference>
<organism evidence="4 5">
    <name type="scientific">Phascolarctobacterium succinatutens</name>
    <dbReference type="NCBI Taxonomy" id="626940"/>
    <lineage>
        <taxon>Bacteria</taxon>
        <taxon>Bacillati</taxon>
        <taxon>Bacillota</taxon>
        <taxon>Negativicutes</taxon>
        <taxon>Acidaminococcales</taxon>
        <taxon>Acidaminococcaceae</taxon>
        <taxon>Phascolarctobacterium</taxon>
    </lineage>
</organism>
<evidence type="ECO:0000256" key="2">
    <source>
        <dbReference type="ARBA" id="ARBA00022448"/>
    </source>
</evidence>
<dbReference type="InterPro" id="IPR006059">
    <property type="entry name" value="SBP"/>
</dbReference>
<evidence type="ECO:0000256" key="1">
    <source>
        <dbReference type="ARBA" id="ARBA00008520"/>
    </source>
</evidence>
<dbReference type="Gene3D" id="3.40.190.10">
    <property type="entry name" value="Periplasmic binding protein-like II"/>
    <property type="match status" value="1"/>
</dbReference>
<comment type="similarity">
    <text evidence="1">Belongs to the bacterial solute-binding protein 1 family.</text>
</comment>
<comment type="caution">
    <text evidence="4">The sequence shown here is derived from an EMBL/GenBank/DDBJ whole genome shotgun (WGS) entry which is preliminary data.</text>
</comment>
<proteinExistence type="inferred from homology"/>
<dbReference type="STRING" id="626940.BHW43_11145"/>
<dbReference type="PANTHER" id="PTHR43649">
    <property type="entry name" value="ARABINOSE-BINDING PROTEIN-RELATED"/>
    <property type="match status" value="1"/>
</dbReference>
<evidence type="ECO:0000313" key="5">
    <source>
        <dbReference type="Proteomes" id="UP000186777"/>
    </source>
</evidence>
<sequence>MSVVSKKFSASLYSMLVLLLLCLVTAFSSGCGSKASLDPAKPVTLTIWHVYGNQTNSPFNDTIEKFNASEGKAQGVIVKVASVSSSNVIDKALFASAKQEPGAVPLPDLFTAYPRVIPAMHDKLLHWDKYLNKEDLAVYQPEFLAEGYQDKELLMLPIAKSTELLFVNQTYFDRFAAATGASTDDFADYDKLFALCRKYYTWTGGKNMCQLDDFYNYYLTSMASLGDPLIKDGKPDLASSNFKRIFRAAAEPAIAGGLGIEKGYAADAWKTADLISNVGSTAAILYMRDYVTNPDNTRETIVTNYYPCPVFSGGKVTLLQRGVGLFAIKSTDERKNLGAVVFAKWLAQENSNLNFAMQAGYLPTNKEALPKLLNNPQDVHNFKYRKLYTCMQQVYKQGTWLHLPHKAAEIQQNLEYGSKNILCAAHQQYLQEIASGANPQQTLDKLVEESYQKLLNYKQ</sequence>
<evidence type="ECO:0008006" key="6">
    <source>
        <dbReference type="Google" id="ProtNLM"/>
    </source>
</evidence>
<keyword evidence="3" id="KW-0732">Signal</keyword>
<dbReference type="EMBL" id="MNTG01000048">
    <property type="protein sequence ID" value="OLA36179.1"/>
    <property type="molecule type" value="Genomic_DNA"/>
</dbReference>
<dbReference type="PROSITE" id="PS51257">
    <property type="entry name" value="PROKAR_LIPOPROTEIN"/>
    <property type="match status" value="1"/>
</dbReference>
<accession>A0A1Q6R1B2</accession>